<evidence type="ECO:0000313" key="2">
    <source>
        <dbReference type="EMBL" id="OJA15876.1"/>
    </source>
</evidence>
<dbReference type="Proteomes" id="UP000183567">
    <property type="component" value="Unassembled WGS sequence"/>
</dbReference>
<organism evidence="2 3">
    <name type="scientific">Rhizopogon vesiculosus</name>
    <dbReference type="NCBI Taxonomy" id="180088"/>
    <lineage>
        <taxon>Eukaryota</taxon>
        <taxon>Fungi</taxon>
        <taxon>Dikarya</taxon>
        <taxon>Basidiomycota</taxon>
        <taxon>Agaricomycotina</taxon>
        <taxon>Agaricomycetes</taxon>
        <taxon>Agaricomycetidae</taxon>
        <taxon>Boletales</taxon>
        <taxon>Suillineae</taxon>
        <taxon>Rhizopogonaceae</taxon>
        <taxon>Rhizopogon</taxon>
    </lineage>
</organism>
<reference evidence="2 3" key="1">
    <citation type="submission" date="2016-03" db="EMBL/GenBank/DDBJ databases">
        <title>Comparative genomics of the ectomycorrhizal sister species Rhizopogon vinicolor and Rhizopogon vesiculosus (Basidiomycota: Boletales) reveals a divergence of the mating type B locus.</title>
        <authorList>
            <person name="Mujic A.B."/>
            <person name="Kuo A."/>
            <person name="Tritt A."/>
            <person name="Lipzen A."/>
            <person name="Chen C."/>
            <person name="Johnson J."/>
            <person name="Sharma A."/>
            <person name="Barry K."/>
            <person name="Grigoriev I.V."/>
            <person name="Spatafora J.W."/>
        </authorList>
    </citation>
    <scope>NUCLEOTIDE SEQUENCE [LARGE SCALE GENOMIC DNA]</scope>
    <source>
        <strain evidence="2 3">AM-OR11-056</strain>
    </source>
</reference>
<keyword evidence="3" id="KW-1185">Reference proteome</keyword>
<feature type="region of interest" description="Disordered" evidence="1">
    <location>
        <begin position="79"/>
        <end position="124"/>
    </location>
</feature>
<dbReference type="EMBL" id="LVVM01002818">
    <property type="protein sequence ID" value="OJA15876.1"/>
    <property type="molecule type" value="Genomic_DNA"/>
</dbReference>
<protein>
    <submittedName>
        <fullName evidence="2">Uncharacterized protein</fullName>
    </submittedName>
</protein>
<dbReference type="OrthoDB" id="2804425at2759"/>
<accession>A0A1J8QW71</accession>
<evidence type="ECO:0000256" key="1">
    <source>
        <dbReference type="SAM" id="MobiDB-lite"/>
    </source>
</evidence>
<comment type="caution">
    <text evidence="2">The sequence shown here is derived from an EMBL/GenBank/DDBJ whole genome shotgun (WGS) entry which is preliminary data.</text>
</comment>
<sequence length="124" mass="13762">MPFLHFSSSSFGRNLITVTTAENLGPEFSIETWLVADQSKGPLEDLVSSHDIQPLSAYDEKHVLIPPFQCESKLQGARRGAYGILPPSHQKDETGSMPKSPIKRPRLNLGPSAEQQRKKGKKNH</sequence>
<proteinExistence type="predicted"/>
<dbReference type="AlphaFoldDB" id="A0A1J8QW71"/>
<gene>
    <name evidence="2" type="ORF">AZE42_12681</name>
</gene>
<evidence type="ECO:0000313" key="3">
    <source>
        <dbReference type="Proteomes" id="UP000183567"/>
    </source>
</evidence>
<name>A0A1J8QW71_9AGAM</name>